<dbReference type="EMBL" id="FLRI01000039">
    <property type="protein sequence ID" value="SBT83106.1"/>
    <property type="molecule type" value="Genomic_DNA"/>
</dbReference>
<dbReference type="InterPro" id="IPR008780">
    <property type="entry name" value="Plasmodium_Vir"/>
</dbReference>
<organism evidence="2 3">
    <name type="scientific">Plasmodium ovale</name>
    <name type="common">malaria parasite P. ovale</name>
    <dbReference type="NCBI Taxonomy" id="36330"/>
    <lineage>
        <taxon>Eukaryota</taxon>
        <taxon>Sar</taxon>
        <taxon>Alveolata</taxon>
        <taxon>Apicomplexa</taxon>
        <taxon>Aconoidasida</taxon>
        <taxon>Haemosporida</taxon>
        <taxon>Plasmodiidae</taxon>
        <taxon>Plasmodium</taxon>
        <taxon>Plasmodium (Plasmodium)</taxon>
    </lineage>
</organism>
<dbReference type="VEuPathDB" id="PlasmoDB:PocGH01_00092800"/>
<proteinExistence type="predicted"/>
<keyword evidence="1" id="KW-0472">Membrane</keyword>
<dbReference type="AlphaFoldDB" id="A0A1D3JCB3"/>
<evidence type="ECO:0000256" key="1">
    <source>
        <dbReference type="SAM" id="Phobius"/>
    </source>
</evidence>
<dbReference type="OrthoDB" id="388049at2759"/>
<reference evidence="2 3" key="1">
    <citation type="submission" date="2016-06" db="EMBL/GenBank/DDBJ databases">
        <authorList>
            <consortium name="Pathogen Informatics"/>
        </authorList>
    </citation>
    <scope>NUCLEOTIDE SEQUENCE [LARGE SCALE GENOMIC DNA]</scope>
    <source>
        <strain evidence="2">PocGH01</strain>
    </source>
</reference>
<keyword evidence="1" id="KW-1133">Transmembrane helix</keyword>
<gene>
    <name evidence="2" type="primary">PocGH01_00092800</name>
    <name evidence="2" type="ORF">POCGH01_00092800</name>
</gene>
<dbReference type="VEuPathDB" id="PlasmoDB:POWCR01_000216300"/>
<dbReference type="Pfam" id="PF05795">
    <property type="entry name" value="Plasmodium_Vir"/>
    <property type="match status" value="2"/>
</dbReference>
<evidence type="ECO:0000313" key="3">
    <source>
        <dbReference type="Proteomes" id="UP000242942"/>
    </source>
</evidence>
<sequence length="343" mass="40573">MENITEALKELDSFKFDVMLNNSVGFCNHCKLCNSENINIKDEPWFRFFCYQFARNVQTLYEIININSGLKERRCKTLIYWIHDKITNFYNKHKINAKQVDIFSEILKVWNNIYSSNIKDQKYTCDLPGKENSADLSKMKRIKIMSDYCENYNELKSLLTKKINVNCNIYYNYFKENFLEFSKIAKEHNKECLEINYCSNLCQNYDPHNLLNISKCRTIDISPGKNDYIKQEDCNASIDHALSEKTCETKEVKISEFTFSDNRAIILFLFSLWGIFLSFIFLYKMTPFRSWIRSKLGKKKIISGSFNEQSDDESLDANYETLDRNMENAGYNIIYNSDWSSSR</sequence>
<protein>
    <submittedName>
        <fullName evidence="2">PIR protein</fullName>
    </submittedName>
</protein>
<accession>A0A1D3JCB3</accession>
<keyword evidence="3" id="KW-1185">Reference proteome</keyword>
<dbReference type="Proteomes" id="UP000242942">
    <property type="component" value="Unassembled WGS sequence"/>
</dbReference>
<keyword evidence="1" id="KW-0812">Transmembrane</keyword>
<feature type="transmembrane region" description="Helical" evidence="1">
    <location>
        <begin position="264"/>
        <end position="283"/>
    </location>
</feature>
<evidence type="ECO:0000313" key="2">
    <source>
        <dbReference type="EMBL" id="SBT83106.1"/>
    </source>
</evidence>
<name>A0A1D3JCB3_PLAOA</name>